<organism evidence="1 2">
    <name type="scientific">Mucilaginibacter pedocola</name>
    <dbReference type="NCBI Taxonomy" id="1792845"/>
    <lineage>
        <taxon>Bacteria</taxon>
        <taxon>Pseudomonadati</taxon>
        <taxon>Bacteroidota</taxon>
        <taxon>Sphingobacteriia</taxon>
        <taxon>Sphingobacteriales</taxon>
        <taxon>Sphingobacteriaceae</taxon>
        <taxon>Mucilaginibacter</taxon>
    </lineage>
</organism>
<gene>
    <name evidence="1" type="ORF">BC343_01530</name>
</gene>
<evidence type="ECO:0000313" key="1">
    <source>
        <dbReference type="EMBL" id="OOQ61777.1"/>
    </source>
</evidence>
<dbReference type="OrthoDB" id="961372at2"/>
<dbReference type="Proteomes" id="UP000189739">
    <property type="component" value="Unassembled WGS sequence"/>
</dbReference>
<keyword evidence="2" id="KW-1185">Reference proteome</keyword>
<reference evidence="1 2" key="1">
    <citation type="submission" date="2016-07" db="EMBL/GenBank/DDBJ databases">
        <title>Genomic analysis of zinc-resistant bacterium Mucilaginibacter pedocola TBZ30.</title>
        <authorList>
            <person name="Huang J."/>
            <person name="Tang J."/>
        </authorList>
    </citation>
    <scope>NUCLEOTIDE SEQUENCE [LARGE SCALE GENOMIC DNA]</scope>
    <source>
        <strain evidence="1 2">TBZ30</strain>
    </source>
</reference>
<dbReference type="STRING" id="1792845.BC343_01530"/>
<name>A0A1S9PLF8_9SPHI</name>
<proteinExistence type="predicted"/>
<evidence type="ECO:0008006" key="3">
    <source>
        <dbReference type="Google" id="ProtNLM"/>
    </source>
</evidence>
<protein>
    <recommendedName>
        <fullName evidence="3">Homeodomain phBC6A51-type domain-containing protein</fullName>
    </recommendedName>
</protein>
<evidence type="ECO:0000313" key="2">
    <source>
        <dbReference type="Proteomes" id="UP000189739"/>
    </source>
</evidence>
<dbReference type="EMBL" id="MBTF01000001">
    <property type="protein sequence ID" value="OOQ61777.1"/>
    <property type="molecule type" value="Genomic_DNA"/>
</dbReference>
<dbReference type="RefSeq" id="WP_078345956.1">
    <property type="nucleotide sequence ID" value="NZ_MBTF01000001.1"/>
</dbReference>
<comment type="caution">
    <text evidence="1">The sequence shown here is derived from an EMBL/GenBank/DDBJ whole genome shotgun (WGS) entry which is preliminary data.</text>
</comment>
<dbReference type="AlphaFoldDB" id="A0A1S9PLF8"/>
<accession>A0A1S9PLF8</accession>
<sequence>MGNSKTLEQRRQFALLLSSGKTQKEAALIIGITEKTAGVWKKTLPSVWYIEQRIEIQRRITDALANKSMTASDIAKLTDAAVKLEKCIKYSNENPLI</sequence>